<dbReference type="EMBL" id="FOLO01000105">
    <property type="protein sequence ID" value="SFD76907.1"/>
    <property type="molecule type" value="Genomic_DNA"/>
</dbReference>
<reference evidence="1 2" key="1">
    <citation type="submission" date="2016-10" db="EMBL/GenBank/DDBJ databases">
        <authorList>
            <person name="de Groot N.N."/>
        </authorList>
    </citation>
    <scope>NUCLEOTIDE SEQUENCE [LARGE SCALE GENOMIC DNA]</scope>
    <source>
        <strain evidence="1 2">DSM 6059</strain>
    </source>
</reference>
<dbReference type="RefSeq" id="WP_091991940.1">
    <property type="nucleotide sequence ID" value="NZ_FOLO01000105.1"/>
</dbReference>
<evidence type="ECO:0000313" key="1">
    <source>
        <dbReference type="EMBL" id="SFD76907.1"/>
    </source>
</evidence>
<evidence type="ECO:0000313" key="2">
    <source>
        <dbReference type="Proteomes" id="UP000198862"/>
    </source>
</evidence>
<proteinExistence type="predicted"/>
<dbReference type="OrthoDB" id="9796421at2"/>
<accession>A0A1I1V1J1</accession>
<gene>
    <name evidence="1" type="ORF">SAMN02745724_05404</name>
</gene>
<keyword evidence="2" id="KW-1185">Reference proteome</keyword>
<dbReference type="AlphaFoldDB" id="A0A1I1V1J1"/>
<dbReference type="Proteomes" id="UP000198862">
    <property type="component" value="Unassembled WGS sequence"/>
</dbReference>
<dbReference type="STRING" id="1123010.SAMN02745724_05404"/>
<sequence>MMKLSLKKRALKNLSNKSIPKELTALPAGGTEDINFTNYANCNTQPSDPRICWSGGLTK</sequence>
<name>A0A1I1V1J1_9GAMM</name>
<organism evidence="1 2">
    <name type="scientific">Pseudoalteromonas denitrificans DSM 6059</name>
    <dbReference type="NCBI Taxonomy" id="1123010"/>
    <lineage>
        <taxon>Bacteria</taxon>
        <taxon>Pseudomonadati</taxon>
        <taxon>Pseudomonadota</taxon>
        <taxon>Gammaproteobacteria</taxon>
        <taxon>Alteromonadales</taxon>
        <taxon>Pseudoalteromonadaceae</taxon>
        <taxon>Pseudoalteromonas</taxon>
    </lineage>
</organism>
<protein>
    <submittedName>
        <fullName evidence="1">Uncharacterized protein</fullName>
    </submittedName>
</protein>